<dbReference type="InterPro" id="IPR023313">
    <property type="entry name" value="UBQ-conjugating_AS"/>
</dbReference>
<dbReference type="InterPro" id="IPR050113">
    <property type="entry name" value="Ub_conjugating_enzyme"/>
</dbReference>
<keyword evidence="7" id="KW-1185">Reference proteome</keyword>
<dbReference type="CDD" id="cd23812">
    <property type="entry name" value="UBCc_ScPEX4-like"/>
    <property type="match status" value="1"/>
</dbReference>
<dbReference type="SUPFAM" id="SSF54495">
    <property type="entry name" value="UBC-like"/>
    <property type="match status" value="1"/>
</dbReference>
<keyword evidence="4" id="KW-0067">ATP-binding</keyword>
<dbReference type="GO" id="GO:0016740">
    <property type="term" value="F:transferase activity"/>
    <property type="evidence" value="ECO:0007669"/>
    <property type="project" value="UniProtKB-KW"/>
</dbReference>
<dbReference type="Proteomes" id="UP000557509">
    <property type="component" value="Unassembled WGS sequence"/>
</dbReference>
<dbReference type="PROSITE" id="PS50127">
    <property type="entry name" value="UBC_2"/>
    <property type="match status" value="1"/>
</dbReference>
<protein>
    <submittedName>
        <fullName evidence="6">Putative ubiquitin conjugating enzyme E2</fullName>
    </submittedName>
</protein>
<evidence type="ECO:0000313" key="7">
    <source>
        <dbReference type="Proteomes" id="UP000557509"/>
    </source>
</evidence>
<keyword evidence="4" id="KW-0547">Nucleotide-binding</keyword>
<evidence type="ECO:0000256" key="4">
    <source>
        <dbReference type="RuleBase" id="RU362109"/>
    </source>
</evidence>
<comment type="similarity">
    <text evidence="4">Belongs to the ubiquitin-conjugating enzyme family.</text>
</comment>
<dbReference type="GO" id="GO:0005524">
    <property type="term" value="F:ATP binding"/>
    <property type="evidence" value="ECO:0007669"/>
    <property type="project" value="UniProtKB-UniRule"/>
</dbReference>
<dbReference type="InterPro" id="IPR000608">
    <property type="entry name" value="UBC"/>
</dbReference>
<proteinExistence type="inferred from homology"/>
<evidence type="ECO:0000256" key="1">
    <source>
        <dbReference type="ARBA" id="ARBA00022679"/>
    </source>
</evidence>
<organism evidence="6 7">
    <name type="scientific">Toxoplasma gondii</name>
    <dbReference type="NCBI Taxonomy" id="5811"/>
    <lineage>
        <taxon>Eukaryota</taxon>
        <taxon>Sar</taxon>
        <taxon>Alveolata</taxon>
        <taxon>Apicomplexa</taxon>
        <taxon>Conoidasida</taxon>
        <taxon>Coccidia</taxon>
        <taxon>Eucoccidiorida</taxon>
        <taxon>Eimeriorina</taxon>
        <taxon>Sarcocystidae</taxon>
        <taxon>Toxoplasma</taxon>
    </lineage>
</organism>
<evidence type="ECO:0000256" key="3">
    <source>
        <dbReference type="PROSITE-ProRule" id="PRU10133"/>
    </source>
</evidence>
<name>A0A7J6K513_TOXGO</name>
<dbReference type="PANTHER" id="PTHR24067">
    <property type="entry name" value="UBIQUITIN-CONJUGATING ENZYME E2"/>
    <property type="match status" value="1"/>
</dbReference>
<dbReference type="Gene3D" id="3.10.110.10">
    <property type="entry name" value="Ubiquitin Conjugating Enzyme"/>
    <property type="match status" value="1"/>
</dbReference>
<dbReference type="InterPro" id="IPR016135">
    <property type="entry name" value="UBQ-conjugating_enzyme/RWD"/>
</dbReference>
<reference evidence="6 7" key="1">
    <citation type="submission" date="2020-03" db="EMBL/GenBank/DDBJ databases">
        <title>Genome sequence of Toxoplasma gondii RH-88 strain.</title>
        <authorList>
            <person name="Lorenzi H.A."/>
            <person name="Venepally P."/>
            <person name="Rozenberg A."/>
            <person name="Sibley D."/>
        </authorList>
    </citation>
    <scope>NUCLEOTIDE SEQUENCE [LARGE SCALE GENOMIC DNA]</scope>
    <source>
        <strain evidence="6 7">RH-88</strain>
    </source>
</reference>
<dbReference type="SMART" id="SM00212">
    <property type="entry name" value="UBCc"/>
    <property type="match status" value="1"/>
</dbReference>
<dbReference type="AlphaFoldDB" id="A0A7J6K513"/>
<comment type="caution">
    <text evidence="6">The sequence shown here is derived from an EMBL/GenBank/DDBJ whole genome shotgun (WGS) entry which is preliminary data.</text>
</comment>
<dbReference type="EMBL" id="JAAUHK010000193">
    <property type="protein sequence ID" value="KAF4642573.1"/>
    <property type="molecule type" value="Genomic_DNA"/>
</dbReference>
<gene>
    <name evidence="6" type="ORF">TGRH88_032980</name>
</gene>
<keyword evidence="2 4" id="KW-0833">Ubl conjugation pathway</keyword>
<evidence type="ECO:0000256" key="2">
    <source>
        <dbReference type="ARBA" id="ARBA00022786"/>
    </source>
</evidence>
<evidence type="ECO:0000259" key="5">
    <source>
        <dbReference type="PROSITE" id="PS50127"/>
    </source>
</evidence>
<dbReference type="VEuPathDB" id="ToxoDB:TGME49_280440"/>
<evidence type="ECO:0000313" key="6">
    <source>
        <dbReference type="EMBL" id="KAF4642573.1"/>
    </source>
</evidence>
<accession>A0A7J6K513</accession>
<feature type="active site" description="Glycyl thioester intermediate" evidence="3">
    <location>
        <position position="136"/>
    </location>
</feature>
<keyword evidence="1" id="KW-0808">Transferase</keyword>
<dbReference type="Pfam" id="PF00179">
    <property type="entry name" value="UQ_con"/>
    <property type="match status" value="1"/>
</dbReference>
<sequence>MQGFLHNGVKVSLLQDAAGGVVFKTGVFSLARRGTLSLQEKSSLDVRPVMAARNRLLIELREAQRMNDSQVRLIPNHDNLYEWVAVIVGPKESPYQNGKWKLRLICPPTYPLSPPTVTFLTKCFHPNVDFRTGAVCLNILRDGSWTPAWNLHYVCLAICALMDIPNADSPLNCDAGNLIRSGDLRGFRSMARMYTIEYASAEITLE</sequence>
<dbReference type="PROSITE" id="PS00183">
    <property type="entry name" value="UBC_1"/>
    <property type="match status" value="1"/>
</dbReference>
<feature type="domain" description="UBC core" evidence="5">
    <location>
        <begin position="51"/>
        <end position="200"/>
    </location>
</feature>